<proteinExistence type="predicted"/>
<reference evidence="3 4" key="1">
    <citation type="submission" date="2017-04" db="EMBL/GenBank/DDBJ databases">
        <title>Kefir bacterial isolates.</title>
        <authorList>
            <person name="Kim Y."/>
            <person name="Blasche S."/>
            <person name="Patil K.R."/>
        </authorList>
    </citation>
    <scope>NUCLEOTIDE SEQUENCE [LARGE SCALE GENOMIC DNA]</scope>
    <source>
        <strain evidence="3 4">KR-2</strain>
    </source>
</reference>
<sequence length="388" mass="42961">MSGPQQSFGAGRDVDPEQIIIMCLAITAVMTGLAFVLWYNFHTQIAIGLLSFAGVELRIEGLFTHRYDQILANLVHAQPEKVSARTLWTLCTITGKIILLPSLGLFTVLGILCAIKAPRAVYRHKFGLDGMTRMLASIHPVGSGWVGASPRLSPPAPAGKPLRPMDPVLTTGEWLQRYAPGPSGERETVLQAHNALVAQLGQLWTSPEKLTPAELCLFMAFSLYHDRQKDKAQQLLENLSSALSGRWKKGEIRKSVQLDRKFGQKMLTLYRSKTWTNALEIASRHAYVRPALMSLLQEARRKAGVVNPSLFSVIQLVDRDLWLILCALSYPMPSRPIHAIVTTTCTEAAGVTEHWRSECIAEKPCLEPQFAQTLTSLMTFETGTSHAH</sequence>
<keyword evidence="1" id="KW-1133">Transmembrane helix</keyword>
<evidence type="ECO:0000313" key="3">
    <source>
        <dbReference type="EMBL" id="PAL20835.1"/>
    </source>
</evidence>
<comment type="caution">
    <text evidence="3">The sequence shown here is derived from an EMBL/GenBank/DDBJ whole genome shotgun (WGS) entry which is preliminary data.</text>
</comment>
<dbReference type="RefSeq" id="WP_095351934.1">
    <property type="nucleotide sequence ID" value="NZ_JBDNYP010000028.1"/>
</dbReference>
<keyword evidence="4" id="KW-1185">Reference proteome</keyword>
<dbReference type="InterPro" id="IPR056464">
    <property type="entry name" value="DotM_C"/>
</dbReference>
<evidence type="ECO:0000313" key="4">
    <source>
        <dbReference type="Proteomes" id="UP000216033"/>
    </source>
</evidence>
<dbReference type="Pfam" id="PF23127">
    <property type="entry name" value="DotM_C"/>
    <property type="match status" value="1"/>
</dbReference>
<feature type="domain" description="DotM C-terminal cytoplasmic" evidence="2">
    <location>
        <begin position="191"/>
        <end position="377"/>
    </location>
</feature>
<feature type="transmembrane region" description="Helical" evidence="1">
    <location>
        <begin position="97"/>
        <end position="115"/>
    </location>
</feature>
<protein>
    <recommendedName>
        <fullName evidence="2">DotM C-terminal cytoplasmic domain-containing protein</fullName>
    </recommendedName>
</protein>
<dbReference type="Proteomes" id="UP000216033">
    <property type="component" value="Unassembled WGS sequence"/>
</dbReference>
<feature type="transmembrane region" description="Helical" evidence="1">
    <location>
        <begin position="20"/>
        <end position="41"/>
    </location>
</feature>
<gene>
    <name evidence="3" type="ORF">B9K05_12520</name>
</gene>
<keyword evidence="1" id="KW-0472">Membrane</keyword>
<dbReference type="AlphaFoldDB" id="A0A270B719"/>
<organism evidence="3 4">
    <name type="scientific">Acetobacter syzygii</name>
    <dbReference type="NCBI Taxonomy" id="146476"/>
    <lineage>
        <taxon>Bacteria</taxon>
        <taxon>Pseudomonadati</taxon>
        <taxon>Pseudomonadota</taxon>
        <taxon>Alphaproteobacteria</taxon>
        <taxon>Acetobacterales</taxon>
        <taxon>Acetobacteraceae</taxon>
        <taxon>Acetobacter</taxon>
    </lineage>
</organism>
<evidence type="ECO:0000256" key="1">
    <source>
        <dbReference type="SAM" id="Phobius"/>
    </source>
</evidence>
<dbReference type="EMBL" id="NDFP01000018">
    <property type="protein sequence ID" value="PAL20835.1"/>
    <property type="molecule type" value="Genomic_DNA"/>
</dbReference>
<accession>A0A270B719</accession>
<keyword evidence="1" id="KW-0812">Transmembrane</keyword>
<name>A0A270B719_9PROT</name>
<evidence type="ECO:0000259" key="2">
    <source>
        <dbReference type="Pfam" id="PF23127"/>
    </source>
</evidence>